<evidence type="ECO:0000313" key="2">
    <source>
        <dbReference type="Proteomes" id="UP001629462"/>
    </source>
</evidence>
<gene>
    <name evidence="1" type="ORF">PQR08_33705</name>
</gene>
<dbReference type="PANTHER" id="PTHR38436">
    <property type="entry name" value="POLYKETIDE CYCLASE SNOAL-LIKE DOMAIN"/>
    <property type="match status" value="1"/>
</dbReference>
<dbReference type="SUPFAM" id="SSF54427">
    <property type="entry name" value="NTF2-like"/>
    <property type="match status" value="1"/>
</dbReference>
<proteinExistence type="predicted"/>
<dbReference type="EMBL" id="JAQQDB010000051">
    <property type="protein sequence ID" value="MFM0522382.1"/>
    <property type="molecule type" value="Genomic_DNA"/>
</dbReference>
<dbReference type="PANTHER" id="PTHR38436:SF1">
    <property type="entry name" value="ESTER CYCLASE"/>
    <property type="match status" value="1"/>
</dbReference>
<dbReference type="InterPro" id="IPR032710">
    <property type="entry name" value="NTF2-like_dom_sf"/>
</dbReference>
<comment type="caution">
    <text evidence="1">The sequence shown here is derived from an EMBL/GenBank/DDBJ whole genome shotgun (WGS) entry which is preliminary data.</text>
</comment>
<protein>
    <submittedName>
        <fullName evidence="1">Ester cyclase</fullName>
    </submittedName>
</protein>
<name>A0ABW9CXV1_9BURK</name>
<sequence length="160" mass="17904">MTNAPTVTLLEPRTLVIDTTIPMTQLEAQILATRKYGTFWENGDESLAREVLSPDYRDRTLPPGRPLGIDGPLGAFRAIRAAIPDMRCVIDQLLVLGDRVMVHLEFKGHFKGTFKGVQGRGQPVAFIAMDIYRFDDGLLVESWHLEDNLTLYTQMGLICA</sequence>
<reference evidence="1 2" key="1">
    <citation type="journal article" date="2024" name="Chem. Sci.">
        <title>Discovery of megapolipeptins by genome mining of a Burkholderiales bacteria collection.</title>
        <authorList>
            <person name="Paulo B.S."/>
            <person name="Recchia M.J.J."/>
            <person name="Lee S."/>
            <person name="Fergusson C.H."/>
            <person name="Romanowski S.B."/>
            <person name="Hernandez A."/>
            <person name="Krull N."/>
            <person name="Liu D.Y."/>
            <person name="Cavanagh H."/>
            <person name="Bos A."/>
            <person name="Gray C.A."/>
            <person name="Murphy B.T."/>
            <person name="Linington R.G."/>
            <person name="Eustaquio A.S."/>
        </authorList>
    </citation>
    <scope>NUCLEOTIDE SEQUENCE [LARGE SCALE GENOMIC DNA]</scope>
    <source>
        <strain evidence="1 2">RL17-374-BIF-D</strain>
    </source>
</reference>
<keyword evidence="2" id="KW-1185">Reference proteome</keyword>
<dbReference type="RefSeq" id="WP_250485333.1">
    <property type="nucleotide sequence ID" value="NZ_JAQQDB010000051.1"/>
</dbReference>
<accession>A0ABW9CXV1</accession>
<dbReference type="Pfam" id="PF07366">
    <property type="entry name" value="SnoaL"/>
    <property type="match status" value="1"/>
</dbReference>
<dbReference type="InterPro" id="IPR009959">
    <property type="entry name" value="Cyclase_SnoaL-like"/>
</dbReference>
<dbReference type="Gene3D" id="3.10.450.50">
    <property type="match status" value="1"/>
</dbReference>
<evidence type="ECO:0000313" key="1">
    <source>
        <dbReference type="EMBL" id="MFM0522382.1"/>
    </source>
</evidence>
<dbReference type="Proteomes" id="UP001629462">
    <property type="component" value="Unassembled WGS sequence"/>
</dbReference>
<organism evidence="1 2">
    <name type="scientific">Caballeronia jiangsuensis</name>
    <dbReference type="NCBI Taxonomy" id="1458357"/>
    <lineage>
        <taxon>Bacteria</taxon>
        <taxon>Pseudomonadati</taxon>
        <taxon>Pseudomonadota</taxon>
        <taxon>Betaproteobacteria</taxon>
        <taxon>Burkholderiales</taxon>
        <taxon>Burkholderiaceae</taxon>
        <taxon>Caballeronia</taxon>
    </lineage>
</organism>